<feature type="domain" description="B box-type" evidence="7">
    <location>
        <begin position="86"/>
        <end position="126"/>
    </location>
</feature>
<reference evidence="8" key="1">
    <citation type="submission" date="2025-08" db="UniProtKB">
        <authorList>
            <consortium name="Ensembl"/>
        </authorList>
    </citation>
    <scope>IDENTIFICATION</scope>
</reference>
<dbReference type="SUPFAM" id="SSF57845">
    <property type="entry name" value="B-box zinc-binding domain"/>
    <property type="match status" value="1"/>
</dbReference>
<evidence type="ECO:0000313" key="8">
    <source>
        <dbReference type="Ensembl" id="ENSNMLP00000019080.1"/>
    </source>
</evidence>
<dbReference type="InterPro" id="IPR001841">
    <property type="entry name" value="Znf_RING"/>
</dbReference>
<evidence type="ECO:0000256" key="5">
    <source>
        <dbReference type="SAM" id="Coils"/>
    </source>
</evidence>
<keyword evidence="2 4" id="KW-0863">Zinc-finger</keyword>
<name>A0A8C6TAU4_9GOBI</name>
<dbReference type="Gene3D" id="3.30.160.60">
    <property type="entry name" value="Classic Zinc Finger"/>
    <property type="match status" value="1"/>
</dbReference>
<dbReference type="Gene3D" id="3.30.40.10">
    <property type="entry name" value="Zinc/RING finger domain, C3HC4 (zinc finger)"/>
    <property type="match status" value="1"/>
</dbReference>
<dbReference type="SUPFAM" id="SSF57850">
    <property type="entry name" value="RING/U-box"/>
    <property type="match status" value="1"/>
</dbReference>
<dbReference type="PROSITE" id="PS50089">
    <property type="entry name" value="ZF_RING_2"/>
    <property type="match status" value="1"/>
</dbReference>
<dbReference type="PROSITE" id="PS00518">
    <property type="entry name" value="ZF_RING_1"/>
    <property type="match status" value="1"/>
</dbReference>
<dbReference type="Ensembl" id="ENSNMLT00000021447.1">
    <property type="protein sequence ID" value="ENSNMLP00000019080.1"/>
    <property type="gene ID" value="ENSNMLG00000012526.1"/>
</dbReference>
<evidence type="ECO:0000256" key="1">
    <source>
        <dbReference type="ARBA" id="ARBA00022723"/>
    </source>
</evidence>
<keyword evidence="9" id="KW-1185">Reference proteome</keyword>
<dbReference type="SMART" id="SM00184">
    <property type="entry name" value="RING"/>
    <property type="match status" value="1"/>
</dbReference>
<dbReference type="Proteomes" id="UP000694523">
    <property type="component" value="Unplaced"/>
</dbReference>
<organism evidence="8 9">
    <name type="scientific">Neogobius melanostomus</name>
    <name type="common">round goby</name>
    <dbReference type="NCBI Taxonomy" id="47308"/>
    <lineage>
        <taxon>Eukaryota</taxon>
        <taxon>Metazoa</taxon>
        <taxon>Chordata</taxon>
        <taxon>Craniata</taxon>
        <taxon>Vertebrata</taxon>
        <taxon>Euteleostomi</taxon>
        <taxon>Actinopterygii</taxon>
        <taxon>Neopterygii</taxon>
        <taxon>Teleostei</taxon>
        <taxon>Neoteleostei</taxon>
        <taxon>Acanthomorphata</taxon>
        <taxon>Gobiaria</taxon>
        <taxon>Gobiiformes</taxon>
        <taxon>Gobioidei</taxon>
        <taxon>Gobiidae</taxon>
        <taxon>Benthophilinae</taxon>
        <taxon>Neogobiini</taxon>
        <taxon>Neogobius</taxon>
    </lineage>
</organism>
<evidence type="ECO:0000259" key="6">
    <source>
        <dbReference type="PROSITE" id="PS50089"/>
    </source>
</evidence>
<evidence type="ECO:0000313" key="9">
    <source>
        <dbReference type="Proteomes" id="UP000694523"/>
    </source>
</evidence>
<feature type="domain" description="RING-type" evidence="6">
    <location>
        <begin position="13"/>
        <end position="52"/>
    </location>
</feature>
<dbReference type="Pfam" id="PF00643">
    <property type="entry name" value="zf-B_box"/>
    <property type="match status" value="1"/>
</dbReference>
<dbReference type="CDD" id="cd19769">
    <property type="entry name" value="Bbox2_TRIM16-like"/>
    <property type="match status" value="1"/>
</dbReference>
<feature type="coiled-coil region" evidence="5">
    <location>
        <begin position="134"/>
        <end position="224"/>
    </location>
</feature>
<dbReference type="InterPro" id="IPR051051">
    <property type="entry name" value="E3_ubiq-ligase_TRIM/RNF"/>
</dbReference>
<dbReference type="PANTHER" id="PTHR25465:SF14">
    <property type="entry name" value="E3 UBIQUITIN-PROTEIN LIGASE TRIM65"/>
    <property type="match status" value="1"/>
</dbReference>
<accession>A0A8C6TAU4</accession>
<dbReference type="PROSITE" id="PS50119">
    <property type="entry name" value="ZF_BBOX"/>
    <property type="match status" value="1"/>
</dbReference>
<dbReference type="InterPro" id="IPR027370">
    <property type="entry name" value="Znf-RING_euk"/>
</dbReference>
<dbReference type="InterPro" id="IPR017907">
    <property type="entry name" value="Znf_RING_CS"/>
</dbReference>
<protein>
    <submittedName>
        <fullName evidence="8">Uncharacterized protein</fullName>
    </submittedName>
</protein>
<dbReference type="Pfam" id="PF13445">
    <property type="entry name" value="zf-RING_UBOX"/>
    <property type="match status" value="1"/>
</dbReference>
<keyword evidence="3" id="KW-0862">Zinc</keyword>
<dbReference type="PANTHER" id="PTHR25465">
    <property type="entry name" value="B-BOX DOMAIN CONTAINING"/>
    <property type="match status" value="1"/>
</dbReference>
<evidence type="ECO:0000259" key="7">
    <source>
        <dbReference type="PROSITE" id="PS50119"/>
    </source>
</evidence>
<evidence type="ECO:0000256" key="3">
    <source>
        <dbReference type="ARBA" id="ARBA00022833"/>
    </source>
</evidence>
<sequence length="297" mass="33742">MAERALSRHALTCPVCLETFKDPSTLQCGHSYCMDCIKTVWDNSSRFRCPQCLRAYTERPALARSSVLANLVEELIATGLTSHLQLRENLCPEHNEVKKFFCRTDLEIICPLCSVGRHKGHDTVSSAAERAQRKAQLVAKRAQLQIDLHNKEMELTALRRREEDLTRSAQAIGQRYVGSYTEADFVTQETRLEEMQLRLVQNQLDNLRREVPELKRSVAQVDALLLTADQENFLMLSAGPQEPEPKTRAQRVGFEALTRAMSGFKDKVTSFFSAILQVDPDDIDDLFIYYMSANGGW</sequence>
<dbReference type="SMART" id="SM00336">
    <property type="entry name" value="BBOX"/>
    <property type="match status" value="1"/>
</dbReference>
<evidence type="ECO:0000256" key="2">
    <source>
        <dbReference type="ARBA" id="ARBA00022771"/>
    </source>
</evidence>
<reference evidence="8" key="2">
    <citation type="submission" date="2025-09" db="UniProtKB">
        <authorList>
            <consortium name="Ensembl"/>
        </authorList>
    </citation>
    <scope>IDENTIFICATION</scope>
</reference>
<proteinExistence type="predicted"/>
<keyword evidence="1" id="KW-0479">Metal-binding</keyword>
<keyword evidence="5" id="KW-0175">Coiled coil</keyword>
<dbReference type="InterPro" id="IPR000315">
    <property type="entry name" value="Znf_B-box"/>
</dbReference>
<dbReference type="AlphaFoldDB" id="A0A8C6TAU4"/>
<dbReference type="InterPro" id="IPR013083">
    <property type="entry name" value="Znf_RING/FYVE/PHD"/>
</dbReference>
<evidence type="ECO:0000256" key="4">
    <source>
        <dbReference type="PROSITE-ProRule" id="PRU00024"/>
    </source>
</evidence>
<dbReference type="GO" id="GO:0008270">
    <property type="term" value="F:zinc ion binding"/>
    <property type="evidence" value="ECO:0007669"/>
    <property type="project" value="UniProtKB-KW"/>
</dbReference>